<dbReference type="InterPro" id="IPR024735">
    <property type="entry name" value="TcpC"/>
</dbReference>
<sequence>MKNIQKKKENKENIKALKRFMQKMKVFFSTKPKKEKPARPKSYLMRKFGAITFWLLFSFMFLVVFVNITSNINSSAEVEQSQPKPMTNPATKPEAIQFAKDFTKNYFTWKRDSWKAREKRLSNFLAKGLDSQAGLVRDSLKWDASVQHVSLQNVEKITEDKAHIIFETTTKMSREVQVKNGNKKEKEKTKTKTETKEVAKFFAVPITYNGTSYGVYDLPFITNIDTTTTVTEDANNYRKDLKAAKASKEVTNIKNFLDTFFASYAKDSEDRLSYILTDEKHQNGLQGALNFVEVGSADVYHGEKQSKFIVIADVTMEDPKTSIQFDTVYRLVVTKEQDHYVVSNLKADQAIEKLATE</sequence>
<dbReference type="InterPro" id="IPR035628">
    <property type="entry name" value="TcpC_C"/>
</dbReference>
<accession>A0ABW5V6J6</accession>
<dbReference type="RefSeq" id="WP_382391968.1">
    <property type="nucleotide sequence ID" value="NZ_JBHUNA010000009.1"/>
</dbReference>
<dbReference type="Proteomes" id="UP001597502">
    <property type="component" value="Unassembled WGS sequence"/>
</dbReference>
<gene>
    <name evidence="1" type="ORF">ACFSUO_05700</name>
</gene>
<dbReference type="CDD" id="cd16386">
    <property type="entry name" value="TcpC_N"/>
    <property type="match status" value="1"/>
</dbReference>
<keyword evidence="2" id="KW-1185">Reference proteome</keyword>
<dbReference type="Gene3D" id="3.10.450.540">
    <property type="match status" value="2"/>
</dbReference>
<evidence type="ECO:0000313" key="1">
    <source>
        <dbReference type="EMBL" id="MFD2760464.1"/>
    </source>
</evidence>
<dbReference type="Pfam" id="PF12642">
    <property type="entry name" value="TpcC"/>
    <property type="match status" value="1"/>
</dbReference>
<dbReference type="EMBL" id="JBHUNA010000009">
    <property type="protein sequence ID" value="MFD2760464.1"/>
    <property type="molecule type" value="Genomic_DNA"/>
</dbReference>
<evidence type="ECO:0000313" key="2">
    <source>
        <dbReference type="Proteomes" id="UP001597502"/>
    </source>
</evidence>
<protein>
    <submittedName>
        <fullName evidence="1">Conjugal transfer protein</fullName>
    </submittedName>
</protein>
<name>A0ABW5V6J6_9BACI</name>
<comment type="caution">
    <text evidence="1">The sequence shown here is derived from an EMBL/GenBank/DDBJ whole genome shotgun (WGS) entry which is preliminary data.</text>
</comment>
<reference evidence="2" key="1">
    <citation type="journal article" date="2019" name="Int. J. Syst. Evol. Microbiol.">
        <title>The Global Catalogue of Microorganisms (GCM) 10K type strain sequencing project: providing services to taxonomists for standard genome sequencing and annotation.</title>
        <authorList>
            <consortium name="The Broad Institute Genomics Platform"/>
            <consortium name="The Broad Institute Genome Sequencing Center for Infectious Disease"/>
            <person name="Wu L."/>
            <person name="Ma J."/>
        </authorList>
    </citation>
    <scope>NUCLEOTIDE SEQUENCE [LARGE SCALE GENOMIC DNA]</scope>
    <source>
        <strain evidence="2">TISTR 1535</strain>
    </source>
</reference>
<proteinExistence type="predicted"/>
<organism evidence="1 2">
    <name type="scientific">Lentibacillus juripiscarius</name>
    <dbReference type="NCBI Taxonomy" id="257446"/>
    <lineage>
        <taxon>Bacteria</taxon>
        <taxon>Bacillati</taxon>
        <taxon>Bacillota</taxon>
        <taxon>Bacilli</taxon>
        <taxon>Bacillales</taxon>
        <taxon>Bacillaceae</taxon>
        <taxon>Lentibacillus</taxon>
    </lineage>
</organism>
<dbReference type="CDD" id="cd16428">
    <property type="entry name" value="TcpC_C"/>
    <property type="match status" value="1"/>
</dbReference>